<feature type="domain" description="Teneurin-like YD-shell" evidence="2">
    <location>
        <begin position="1"/>
        <end position="93"/>
    </location>
</feature>
<dbReference type="InterPro" id="IPR022385">
    <property type="entry name" value="Rhs_assc_core"/>
</dbReference>
<accession>A0A518AZX2</accession>
<dbReference type="PANTHER" id="PTHR32305">
    <property type="match status" value="1"/>
</dbReference>
<keyword evidence="4" id="KW-1185">Reference proteome</keyword>
<dbReference type="EMBL" id="CP036279">
    <property type="protein sequence ID" value="QDU60279.1"/>
    <property type="molecule type" value="Genomic_DNA"/>
</dbReference>
<dbReference type="AlphaFoldDB" id="A0A518AZX2"/>
<dbReference type="GO" id="GO:0016787">
    <property type="term" value="F:hydrolase activity"/>
    <property type="evidence" value="ECO:0007669"/>
    <property type="project" value="UniProtKB-KW"/>
</dbReference>
<evidence type="ECO:0000256" key="1">
    <source>
        <dbReference type="ARBA" id="ARBA00022737"/>
    </source>
</evidence>
<reference evidence="3 4" key="1">
    <citation type="submission" date="2019-02" db="EMBL/GenBank/DDBJ databases">
        <title>Deep-cultivation of Planctomycetes and their phenomic and genomic characterization uncovers novel biology.</title>
        <authorList>
            <person name="Wiegand S."/>
            <person name="Jogler M."/>
            <person name="Boedeker C."/>
            <person name="Pinto D."/>
            <person name="Vollmers J."/>
            <person name="Rivas-Marin E."/>
            <person name="Kohn T."/>
            <person name="Peeters S.H."/>
            <person name="Heuer A."/>
            <person name="Rast P."/>
            <person name="Oberbeckmann S."/>
            <person name="Bunk B."/>
            <person name="Jeske O."/>
            <person name="Meyerdierks A."/>
            <person name="Storesund J.E."/>
            <person name="Kallscheuer N."/>
            <person name="Luecker S."/>
            <person name="Lage O.M."/>
            <person name="Pohl T."/>
            <person name="Merkel B.J."/>
            <person name="Hornburger P."/>
            <person name="Mueller R.-W."/>
            <person name="Bruemmer F."/>
            <person name="Labrenz M."/>
            <person name="Spormann A.M."/>
            <person name="Op den Camp H."/>
            <person name="Overmann J."/>
            <person name="Amann R."/>
            <person name="Jetten M.S.M."/>
            <person name="Mascher T."/>
            <person name="Medema M.H."/>
            <person name="Devos D.P."/>
            <person name="Kaster A.-K."/>
            <person name="Ovreas L."/>
            <person name="Rohde M."/>
            <person name="Galperin M.Y."/>
            <person name="Jogler C."/>
        </authorList>
    </citation>
    <scope>NUCLEOTIDE SEQUENCE [LARGE SCALE GENOMIC DNA]</scope>
    <source>
        <strain evidence="3 4">Pan216</strain>
    </source>
</reference>
<dbReference type="InterPro" id="IPR056823">
    <property type="entry name" value="TEN-like_YD-shell"/>
</dbReference>
<dbReference type="KEGG" id="knv:Pan216_11180"/>
<dbReference type="Proteomes" id="UP000317093">
    <property type="component" value="Chromosome"/>
</dbReference>
<protein>
    <submittedName>
        <fullName evidence="3">tRNA(Glu)-specific nuclease WapA</fullName>
        <ecNumber evidence="3">3.1.-.-</ecNumber>
    </submittedName>
</protein>
<proteinExistence type="predicted"/>
<dbReference type="Pfam" id="PF25023">
    <property type="entry name" value="TEN_YD-shell"/>
    <property type="match status" value="1"/>
</dbReference>
<keyword evidence="3" id="KW-0378">Hydrolase</keyword>
<gene>
    <name evidence="3" type="primary">wapA_5</name>
    <name evidence="3" type="ORF">Pan216_11180</name>
</gene>
<organism evidence="3 4">
    <name type="scientific">Kolteria novifilia</name>
    <dbReference type="NCBI Taxonomy" id="2527975"/>
    <lineage>
        <taxon>Bacteria</taxon>
        <taxon>Pseudomonadati</taxon>
        <taxon>Planctomycetota</taxon>
        <taxon>Planctomycetia</taxon>
        <taxon>Kolteriales</taxon>
        <taxon>Kolteriaceae</taxon>
        <taxon>Kolteria</taxon>
    </lineage>
</organism>
<evidence type="ECO:0000313" key="3">
    <source>
        <dbReference type="EMBL" id="QDU60279.1"/>
    </source>
</evidence>
<name>A0A518AZX2_9BACT</name>
<dbReference type="InterPro" id="IPR050708">
    <property type="entry name" value="T6SS_VgrG/RHS"/>
</dbReference>
<sequence>MTDHLGTVRDLVNNAGAIVNHIDYSAFGTILAQTDTSMGDRIGFTGREIDNGTQLYYYRARFYNSSMGRFISMDPISFAGHQTNLYTYVANSPTITTDPTGLLTLKEFATLAKTLAIDTFAYITNNPASFLVGCWAVLYYTLVFRFNVQRLDAFGGSGAVCTGLTVAIQGGFGRA</sequence>
<dbReference type="EC" id="3.1.-.-" evidence="3"/>
<dbReference type="Gene3D" id="2.180.10.10">
    <property type="entry name" value="RHS repeat-associated core"/>
    <property type="match status" value="1"/>
</dbReference>
<dbReference type="PANTHER" id="PTHR32305:SF15">
    <property type="entry name" value="PROTEIN RHSA-RELATED"/>
    <property type="match status" value="1"/>
</dbReference>
<dbReference type="NCBIfam" id="TIGR03696">
    <property type="entry name" value="Rhs_assc_core"/>
    <property type="match status" value="1"/>
</dbReference>
<evidence type="ECO:0000259" key="2">
    <source>
        <dbReference type="Pfam" id="PF25023"/>
    </source>
</evidence>
<keyword evidence="1" id="KW-0677">Repeat</keyword>
<evidence type="ECO:0000313" key="4">
    <source>
        <dbReference type="Proteomes" id="UP000317093"/>
    </source>
</evidence>